<evidence type="ECO:0000256" key="1">
    <source>
        <dbReference type="ARBA" id="ARBA00023015"/>
    </source>
</evidence>
<reference evidence="5 6" key="1">
    <citation type="submission" date="2015-12" db="EMBL/GenBank/DDBJ databases">
        <authorList>
            <person name="Shamseldin A."/>
            <person name="Moawad H."/>
            <person name="Abd El-Rahim W.M."/>
            <person name="Sadowsky M.J."/>
        </authorList>
    </citation>
    <scope>NUCLEOTIDE SEQUENCE [LARGE SCALE GENOMIC DNA]</scope>
    <source>
        <strain evidence="5 6">JC234</strain>
    </source>
</reference>
<protein>
    <recommendedName>
        <fullName evidence="4">HTH araC/xylS-type domain-containing protein</fullName>
    </recommendedName>
</protein>
<dbReference type="GO" id="GO:0005829">
    <property type="term" value="C:cytosol"/>
    <property type="evidence" value="ECO:0007669"/>
    <property type="project" value="TreeGrafter"/>
</dbReference>
<dbReference type="PROSITE" id="PS01124">
    <property type="entry name" value="HTH_ARAC_FAMILY_2"/>
    <property type="match status" value="1"/>
</dbReference>
<dbReference type="SUPFAM" id="SSF46689">
    <property type="entry name" value="Homeodomain-like"/>
    <property type="match status" value="1"/>
</dbReference>
<dbReference type="SMART" id="SM00342">
    <property type="entry name" value="HTH_ARAC"/>
    <property type="match status" value="1"/>
</dbReference>
<dbReference type="Pfam" id="PF12625">
    <property type="entry name" value="Arabinose_bd"/>
    <property type="match status" value="1"/>
</dbReference>
<dbReference type="AlphaFoldDB" id="A0A1C1YW98"/>
<evidence type="ECO:0000313" key="5">
    <source>
        <dbReference type="EMBL" id="OCW57757.1"/>
    </source>
</evidence>
<dbReference type="InterPro" id="IPR009057">
    <property type="entry name" value="Homeodomain-like_sf"/>
</dbReference>
<dbReference type="InterPro" id="IPR032687">
    <property type="entry name" value="AraC-type_N"/>
</dbReference>
<evidence type="ECO:0000256" key="2">
    <source>
        <dbReference type="ARBA" id="ARBA00023125"/>
    </source>
</evidence>
<evidence type="ECO:0000256" key="3">
    <source>
        <dbReference type="ARBA" id="ARBA00023163"/>
    </source>
</evidence>
<sequence length="347" mass="38340">MGAIFMKPTLADQFEVAAGLASGIARYATSIGLDAEPIARACGLDPSRFSALGERVGLDRVCRFMEALALISGDDTFGLKSIAGFEQGASGPFGYAMMNAPTLRDCLVFLGRNLNKISETSICTLEIGSRAAHFEWTYSPLILHRSQFVDLGTAQTFNHFRAILGDDVRQVRVELERRRPTNTNLHKQLLSPNVSFGAPVNTLVLPRDILDRSNPRADARLFAIMSQYMDTIEPRGMDGKDPVAAVRLHVAENLASDRLTLADEAERLRMSARTLQRRLTEAGTSMQAIVDECRKEMAERLLLETGMTLSSIGYKLGFSAPAAFTRSAIRWFGQTPSEFRQKNRKTM</sequence>
<dbReference type="Gene3D" id="1.10.10.60">
    <property type="entry name" value="Homeodomain-like"/>
    <property type="match status" value="1"/>
</dbReference>
<evidence type="ECO:0000259" key="4">
    <source>
        <dbReference type="PROSITE" id="PS01124"/>
    </source>
</evidence>
<dbReference type="STRING" id="1480615.AWJ14_02845"/>
<organism evidence="5 6">
    <name type="scientific">Hoeflea olei</name>
    <dbReference type="NCBI Taxonomy" id="1480615"/>
    <lineage>
        <taxon>Bacteria</taxon>
        <taxon>Pseudomonadati</taxon>
        <taxon>Pseudomonadota</taxon>
        <taxon>Alphaproteobacteria</taxon>
        <taxon>Hyphomicrobiales</taxon>
        <taxon>Rhizobiaceae</taxon>
        <taxon>Hoeflea</taxon>
    </lineage>
</organism>
<proteinExistence type="predicted"/>
<gene>
    <name evidence="5" type="ORF">AWJ14_02845</name>
</gene>
<accession>A0A1C1YW98</accession>
<dbReference type="PANTHER" id="PTHR47894:SF4">
    <property type="entry name" value="HTH-TYPE TRANSCRIPTIONAL REGULATOR GADX"/>
    <property type="match status" value="1"/>
</dbReference>
<dbReference type="EMBL" id="LQZT01000012">
    <property type="protein sequence ID" value="OCW57757.1"/>
    <property type="molecule type" value="Genomic_DNA"/>
</dbReference>
<feature type="domain" description="HTH araC/xylS-type" evidence="4">
    <location>
        <begin position="244"/>
        <end position="342"/>
    </location>
</feature>
<dbReference type="Proteomes" id="UP000094795">
    <property type="component" value="Unassembled WGS sequence"/>
</dbReference>
<dbReference type="InterPro" id="IPR018060">
    <property type="entry name" value="HTH_AraC"/>
</dbReference>
<keyword evidence="1" id="KW-0805">Transcription regulation</keyword>
<dbReference type="PANTHER" id="PTHR47894">
    <property type="entry name" value="HTH-TYPE TRANSCRIPTIONAL REGULATOR GADX"/>
    <property type="match status" value="1"/>
</dbReference>
<dbReference type="Pfam" id="PF12833">
    <property type="entry name" value="HTH_18"/>
    <property type="match status" value="1"/>
</dbReference>
<keyword evidence="2" id="KW-0238">DNA-binding</keyword>
<evidence type="ECO:0000313" key="6">
    <source>
        <dbReference type="Proteomes" id="UP000094795"/>
    </source>
</evidence>
<dbReference type="GO" id="GO:0000976">
    <property type="term" value="F:transcription cis-regulatory region binding"/>
    <property type="evidence" value="ECO:0007669"/>
    <property type="project" value="TreeGrafter"/>
</dbReference>
<keyword evidence="3" id="KW-0804">Transcription</keyword>
<keyword evidence="6" id="KW-1185">Reference proteome</keyword>
<name>A0A1C1YW98_9HYPH</name>
<dbReference type="GO" id="GO:0003700">
    <property type="term" value="F:DNA-binding transcription factor activity"/>
    <property type="evidence" value="ECO:0007669"/>
    <property type="project" value="InterPro"/>
</dbReference>
<comment type="caution">
    <text evidence="5">The sequence shown here is derived from an EMBL/GenBank/DDBJ whole genome shotgun (WGS) entry which is preliminary data.</text>
</comment>